<evidence type="ECO:0000313" key="1">
    <source>
        <dbReference type="EMBL" id="MPM87165.1"/>
    </source>
</evidence>
<comment type="caution">
    <text evidence="1">The sequence shown here is derived from an EMBL/GenBank/DDBJ whole genome shotgun (WGS) entry which is preliminary data.</text>
</comment>
<dbReference type="EMBL" id="VSSQ01035046">
    <property type="protein sequence ID" value="MPM87165.1"/>
    <property type="molecule type" value="Genomic_DNA"/>
</dbReference>
<protein>
    <submittedName>
        <fullName evidence="1">Uncharacterized protein</fullName>
    </submittedName>
</protein>
<reference evidence="1" key="1">
    <citation type="submission" date="2019-08" db="EMBL/GenBank/DDBJ databases">
        <authorList>
            <person name="Kucharzyk K."/>
            <person name="Murdoch R.W."/>
            <person name="Higgins S."/>
            <person name="Loffler F."/>
        </authorList>
    </citation>
    <scope>NUCLEOTIDE SEQUENCE</scope>
</reference>
<gene>
    <name evidence="1" type="ORF">SDC9_134259</name>
</gene>
<organism evidence="1">
    <name type="scientific">bioreactor metagenome</name>
    <dbReference type="NCBI Taxonomy" id="1076179"/>
    <lineage>
        <taxon>unclassified sequences</taxon>
        <taxon>metagenomes</taxon>
        <taxon>ecological metagenomes</taxon>
    </lineage>
</organism>
<sequence length="68" mass="7212">MDISPGGGLPGHEKGPGSLGHLCKDVQYLEQEVLLGGLFHKIQRGLVKGVEQEGPAGELRDVPLPLFP</sequence>
<accession>A0A645DD87</accession>
<dbReference type="AlphaFoldDB" id="A0A645DD87"/>
<name>A0A645DD87_9ZZZZ</name>
<proteinExistence type="predicted"/>